<name>A0A4U9D734_RAOTE</name>
<evidence type="ECO:0000313" key="1">
    <source>
        <dbReference type="EMBL" id="VTN13212.1"/>
    </source>
</evidence>
<proteinExistence type="predicted"/>
<gene>
    <name evidence="1" type="ORF">NCTC9185_05240</name>
</gene>
<sequence length="44" mass="4022">MTIARQGAGGAFPGRSAGAIAGLSGSALAPAAVTLPGSIAVNRG</sequence>
<dbReference type="AlphaFoldDB" id="A0A4U9D734"/>
<dbReference type="Proteomes" id="UP000339249">
    <property type="component" value="Unassembled WGS sequence"/>
</dbReference>
<dbReference type="EMBL" id="CABDVU010000001">
    <property type="protein sequence ID" value="VTN13212.1"/>
    <property type="molecule type" value="Genomic_DNA"/>
</dbReference>
<evidence type="ECO:0000313" key="2">
    <source>
        <dbReference type="Proteomes" id="UP000339249"/>
    </source>
</evidence>
<protein>
    <submittedName>
        <fullName evidence="1">Uncharacterized protein</fullName>
    </submittedName>
</protein>
<reference evidence="1 2" key="1">
    <citation type="submission" date="2019-04" db="EMBL/GenBank/DDBJ databases">
        <authorList>
            <consortium name="Pathogen Informatics"/>
        </authorList>
    </citation>
    <scope>NUCLEOTIDE SEQUENCE [LARGE SCALE GENOMIC DNA]</scope>
    <source>
        <strain evidence="1 2">NCTC9185</strain>
    </source>
</reference>
<accession>A0A4U9D734</accession>
<organism evidence="1 2">
    <name type="scientific">Raoultella terrigena</name>
    <name type="common">Klebsiella terrigena</name>
    <dbReference type="NCBI Taxonomy" id="577"/>
    <lineage>
        <taxon>Bacteria</taxon>
        <taxon>Pseudomonadati</taxon>
        <taxon>Pseudomonadota</taxon>
        <taxon>Gammaproteobacteria</taxon>
        <taxon>Enterobacterales</taxon>
        <taxon>Enterobacteriaceae</taxon>
        <taxon>Klebsiella/Raoultella group</taxon>
        <taxon>Raoultella</taxon>
    </lineage>
</organism>